<keyword evidence="2" id="KW-1185">Reference proteome</keyword>
<reference evidence="1 2" key="1">
    <citation type="submission" date="2014-04" db="EMBL/GenBank/DDBJ databases">
        <authorList>
            <consortium name="DOE Joint Genome Institute"/>
            <person name="Kuo A."/>
            <person name="Kohler A."/>
            <person name="Nagy L.G."/>
            <person name="Floudas D."/>
            <person name="Copeland A."/>
            <person name="Barry K.W."/>
            <person name="Cichocki N."/>
            <person name="Veneault-Fourrey C."/>
            <person name="LaButti K."/>
            <person name="Lindquist E.A."/>
            <person name="Lipzen A."/>
            <person name="Lundell T."/>
            <person name="Morin E."/>
            <person name="Murat C."/>
            <person name="Sun H."/>
            <person name="Tunlid A."/>
            <person name="Henrissat B."/>
            <person name="Grigoriev I.V."/>
            <person name="Hibbett D.S."/>
            <person name="Martin F."/>
            <person name="Nordberg H.P."/>
            <person name="Cantor M.N."/>
            <person name="Hua S.X."/>
        </authorList>
    </citation>
    <scope>NUCLEOTIDE SEQUENCE [LARGE SCALE GENOMIC DNA]</scope>
    <source>
        <strain evidence="1 2">Foug A</strain>
    </source>
</reference>
<dbReference type="AlphaFoldDB" id="A0A0C3EDY6"/>
<dbReference type="Pfam" id="PF18759">
    <property type="entry name" value="Plavaka"/>
    <property type="match status" value="1"/>
</dbReference>
<gene>
    <name evidence="1" type="ORF">SCLCIDRAFT_22326</name>
</gene>
<dbReference type="EMBL" id="KN822019">
    <property type="protein sequence ID" value="KIM66111.1"/>
    <property type="molecule type" value="Genomic_DNA"/>
</dbReference>
<evidence type="ECO:0000313" key="2">
    <source>
        <dbReference type="Proteomes" id="UP000053989"/>
    </source>
</evidence>
<protein>
    <submittedName>
        <fullName evidence="1">Uncharacterized protein</fullName>
    </submittedName>
</protein>
<evidence type="ECO:0000313" key="1">
    <source>
        <dbReference type="EMBL" id="KIM66111.1"/>
    </source>
</evidence>
<dbReference type="InParanoid" id="A0A0C3EDY6"/>
<dbReference type="HOGENOM" id="CLU_006344_5_2_1"/>
<name>A0A0C3EDY6_9AGAM</name>
<dbReference type="Proteomes" id="UP000053989">
    <property type="component" value="Unassembled WGS sequence"/>
</dbReference>
<proteinExistence type="predicted"/>
<sequence>MVFELLEAAELEKGEDKWMPFCDEDEWELACFMMKNLGKTKIDELLKLSHMQKSGVSFDNTCSFIKCINSLNTGLSWTCEMINVEGDMVGEDEAMKQEMVELWQRDPVECVEELIGNPAF</sequence>
<dbReference type="OrthoDB" id="2688393at2759"/>
<reference evidence="2" key="2">
    <citation type="submission" date="2015-01" db="EMBL/GenBank/DDBJ databases">
        <title>Evolutionary Origins and Diversification of the Mycorrhizal Mutualists.</title>
        <authorList>
            <consortium name="DOE Joint Genome Institute"/>
            <consortium name="Mycorrhizal Genomics Consortium"/>
            <person name="Kohler A."/>
            <person name="Kuo A."/>
            <person name="Nagy L.G."/>
            <person name="Floudas D."/>
            <person name="Copeland A."/>
            <person name="Barry K.W."/>
            <person name="Cichocki N."/>
            <person name="Veneault-Fourrey C."/>
            <person name="LaButti K."/>
            <person name="Lindquist E.A."/>
            <person name="Lipzen A."/>
            <person name="Lundell T."/>
            <person name="Morin E."/>
            <person name="Murat C."/>
            <person name="Riley R."/>
            <person name="Ohm R."/>
            <person name="Sun H."/>
            <person name="Tunlid A."/>
            <person name="Henrissat B."/>
            <person name="Grigoriev I.V."/>
            <person name="Hibbett D.S."/>
            <person name="Martin F."/>
        </authorList>
    </citation>
    <scope>NUCLEOTIDE SEQUENCE [LARGE SCALE GENOMIC DNA]</scope>
    <source>
        <strain evidence="2">Foug A</strain>
    </source>
</reference>
<organism evidence="1 2">
    <name type="scientific">Scleroderma citrinum Foug A</name>
    <dbReference type="NCBI Taxonomy" id="1036808"/>
    <lineage>
        <taxon>Eukaryota</taxon>
        <taxon>Fungi</taxon>
        <taxon>Dikarya</taxon>
        <taxon>Basidiomycota</taxon>
        <taxon>Agaricomycotina</taxon>
        <taxon>Agaricomycetes</taxon>
        <taxon>Agaricomycetidae</taxon>
        <taxon>Boletales</taxon>
        <taxon>Sclerodermatineae</taxon>
        <taxon>Sclerodermataceae</taxon>
        <taxon>Scleroderma</taxon>
    </lineage>
</organism>
<accession>A0A0C3EDY6</accession>
<dbReference type="InterPro" id="IPR041078">
    <property type="entry name" value="Plavaka"/>
</dbReference>